<keyword evidence="7" id="KW-1133">Transmembrane helix</keyword>
<dbReference type="GO" id="GO:1990281">
    <property type="term" value="C:efflux pump complex"/>
    <property type="evidence" value="ECO:0007669"/>
    <property type="project" value="TreeGrafter"/>
</dbReference>
<keyword evidence="6" id="KW-0175">Coiled coil</keyword>
<keyword evidence="4 7" id="KW-0472">Membrane</keyword>
<evidence type="ECO:0000256" key="5">
    <source>
        <dbReference type="ARBA" id="ARBA00023237"/>
    </source>
</evidence>
<sequence length="426" mass="47319">MRQAGYKSLITARVISMALTYGIGTFFFTATSAFATEYSLDQTLAFAEKYSAALSANNHEIHALHNQADSAMQLPDPKLRFGIDNVPVEGPNNGRFTRNEMTMERVGFMQDYISRKKRARQSDSFLAQARQTESDNDVIRGRIQREAAQAWLDLALSEKILKSAENLVAETTKQIDLQKVGVATGRTLASDVLDIKITLSAMQDKVTNAERDMLIAKARLAELTGKDIDSIAGALPSFNHLPSNERTLAYGVSHHPEIIEANRTADVAKARSAQSAVAAIPDVGVELYYAKRNGYEDMAGIMFTVGLPILQSHRQDKDHEADLARMMAANDQITLLMRDHTAQIHTLVAEYNAAYARWKRQTDEILPLQHQKVTLMEAQFQAGKSNLSAILEARRQLLDSEIEAGNAEKDVAKIWAAIRYLIPQDI</sequence>
<reference evidence="8 9" key="1">
    <citation type="journal article" date="2011" name="J. Bacteriol.">
        <title>Genome sequence of the ethanol-producing Zymomonas mobilis subsp. pomaceae lectotype strain ATCC 29192.</title>
        <authorList>
            <person name="Kouvelis V.N."/>
            <person name="Davenport K.W."/>
            <person name="Brettin T.S."/>
            <person name="Bruce D."/>
            <person name="Detter C."/>
            <person name="Han C.S."/>
            <person name="Nolan M."/>
            <person name="Tapia R."/>
            <person name="Damoulaki A."/>
            <person name="Kyrpides N.C."/>
            <person name="Typas M.A."/>
            <person name="Pappas K.M."/>
        </authorList>
    </citation>
    <scope>NUCLEOTIDE SEQUENCE [LARGE SCALE GENOMIC DNA]</scope>
    <source>
        <strain evidence="9">ATCC 29192 / DSM 22645 / JCM 10191 / CCUG 17912 / NBRC 13757 / NCIMB 11200 / NRRL B-4491 / Barker I</strain>
    </source>
</reference>
<evidence type="ECO:0000256" key="6">
    <source>
        <dbReference type="SAM" id="Coils"/>
    </source>
</evidence>
<dbReference type="HOGENOM" id="CLU_012817_15_1_5"/>
<keyword evidence="3 7" id="KW-0812">Transmembrane</keyword>
<accession>F8EVX3</accession>
<evidence type="ECO:0000256" key="1">
    <source>
        <dbReference type="ARBA" id="ARBA00004442"/>
    </source>
</evidence>
<dbReference type="GO" id="GO:0015288">
    <property type="term" value="F:porin activity"/>
    <property type="evidence" value="ECO:0007669"/>
    <property type="project" value="TreeGrafter"/>
</dbReference>
<dbReference type="PATRIC" id="fig|579138.3.peg.579"/>
<dbReference type="Proteomes" id="UP000000491">
    <property type="component" value="Chromosome"/>
</dbReference>
<dbReference type="GO" id="GO:0015562">
    <property type="term" value="F:efflux transmembrane transporter activity"/>
    <property type="evidence" value="ECO:0007669"/>
    <property type="project" value="InterPro"/>
</dbReference>
<dbReference type="PANTHER" id="PTHR30026">
    <property type="entry name" value="OUTER MEMBRANE PROTEIN TOLC"/>
    <property type="match status" value="1"/>
</dbReference>
<dbReference type="KEGG" id="zmp:Zymop_0548"/>
<dbReference type="Gene3D" id="1.20.1600.10">
    <property type="entry name" value="Outer membrane efflux proteins (OEP)"/>
    <property type="match status" value="1"/>
</dbReference>
<evidence type="ECO:0000313" key="8">
    <source>
        <dbReference type="EMBL" id="AEI37450.1"/>
    </source>
</evidence>
<feature type="transmembrane region" description="Helical" evidence="7">
    <location>
        <begin position="12"/>
        <end position="35"/>
    </location>
</feature>
<protein>
    <submittedName>
        <fullName evidence="8">Outer membrane efflux protein</fullName>
    </submittedName>
</protein>
<dbReference type="eggNOG" id="COG1538">
    <property type="taxonomic scope" value="Bacteria"/>
</dbReference>
<dbReference type="PANTHER" id="PTHR30026:SF20">
    <property type="entry name" value="OUTER MEMBRANE PROTEIN TOLC"/>
    <property type="match status" value="1"/>
</dbReference>
<evidence type="ECO:0000256" key="7">
    <source>
        <dbReference type="SAM" id="Phobius"/>
    </source>
</evidence>
<dbReference type="EMBL" id="CP002865">
    <property type="protein sequence ID" value="AEI37450.1"/>
    <property type="molecule type" value="Genomic_DNA"/>
</dbReference>
<name>F8EVX3_ZYMMT</name>
<dbReference type="AlphaFoldDB" id="F8EVX3"/>
<dbReference type="STRING" id="579138.Zymop_0548"/>
<proteinExistence type="predicted"/>
<gene>
    <name evidence="8" type="ordered locus">Zymop_0548</name>
</gene>
<keyword evidence="5" id="KW-0998">Cell outer membrane</keyword>
<organism evidence="8 9">
    <name type="scientific">Zymomonas mobilis subsp. pomaceae (strain ATCC 29192 / DSM 22645 / JCM 10191 / CCUG 17912 / NBRC 13757 / NCIMB 11200 / NRRL B-4491 / Barker I)</name>
    <dbReference type="NCBI Taxonomy" id="579138"/>
    <lineage>
        <taxon>Bacteria</taxon>
        <taxon>Pseudomonadati</taxon>
        <taxon>Pseudomonadota</taxon>
        <taxon>Alphaproteobacteria</taxon>
        <taxon>Sphingomonadales</taxon>
        <taxon>Zymomonadaceae</taxon>
        <taxon>Zymomonas</taxon>
    </lineage>
</organism>
<evidence type="ECO:0000313" key="9">
    <source>
        <dbReference type="Proteomes" id="UP000000491"/>
    </source>
</evidence>
<dbReference type="GO" id="GO:0009279">
    <property type="term" value="C:cell outer membrane"/>
    <property type="evidence" value="ECO:0007669"/>
    <property type="project" value="UniProtKB-SubCell"/>
</dbReference>
<dbReference type="InterPro" id="IPR051906">
    <property type="entry name" value="TolC-like"/>
</dbReference>
<evidence type="ECO:0000256" key="4">
    <source>
        <dbReference type="ARBA" id="ARBA00023136"/>
    </source>
</evidence>
<comment type="subcellular location">
    <subcellularLocation>
        <location evidence="1">Cell outer membrane</location>
    </subcellularLocation>
</comment>
<evidence type="ECO:0000256" key="3">
    <source>
        <dbReference type="ARBA" id="ARBA00022692"/>
    </source>
</evidence>
<keyword evidence="2" id="KW-1134">Transmembrane beta strand</keyword>
<evidence type="ECO:0000256" key="2">
    <source>
        <dbReference type="ARBA" id="ARBA00022452"/>
    </source>
</evidence>
<feature type="coiled-coil region" evidence="6">
    <location>
        <begin position="199"/>
        <end position="226"/>
    </location>
</feature>
<dbReference type="SUPFAM" id="SSF56954">
    <property type="entry name" value="Outer membrane efflux proteins (OEP)"/>
    <property type="match status" value="1"/>
</dbReference>